<feature type="compositionally biased region" description="Basic and acidic residues" evidence="1">
    <location>
        <begin position="869"/>
        <end position="879"/>
    </location>
</feature>
<dbReference type="SUPFAM" id="SSF53098">
    <property type="entry name" value="Ribonuclease H-like"/>
    <property type="match status" value="1"/>
</dbReference>
<feature type="compositionally biased region" description="Low complexity" evidence="1">
    <location>
        <begin position="559"/>
        <end position="574"/>
    </location>
</feature>
<comment type="caution">
    <text evidence="3">The sequence shown here is derived from an EMBL/GenBank/DDBJ whole genome shotgun (WGS) entry which is preliminary data.</text>
</comment>
<evidence type="ECO:0000259" key="2">
    <source>
        <dbReference type="PROSITE" id="PS50994"/>
    </source>
</evidence>
<evidence type="ECO:0000313" key="4">
    <source>
        <dbReference type="Proteomes" id="UP001642484"/>
    </source>
</evidence>
<dbReference type="InterPro" id="IPR036397">
    <property type="entry name" value="RNaseH_sf"/>
</dbReference>
<feature type="region of interest" description="Disordered" evidence="1">
    <location>
        <begin position="233"/>
        <end position="267"/>
    </location>
</feature>
<dbReference type="Proteomes" id="UP001642484">
    <property type="component" value="Unassembled WGS sequence"/>
</dbReference>
<feature type="compositionally biased region" description="Low complexity" evidence="1">
    <location>
        <begin position="196"/>
        <end position="209"/>
    </location>
</feature>
<feature type="region of interest" description="Disordered" evidence="1">
    <location>
        <begin position="559"/>
        <end position="593"/>
    </location>
</feature>
<feature type="domain" description="Integrase catalytic" evidence="2">
    <location>
        <begin position="1536"/>
        <end position="1705"/>
    </location>
</feature>
<organism evidence="3 4">
    <name type="scientific">Durusdinium trenchii</name>
    <dbReference type="NCBI Taxonomy" id="1381693"/>
    <lineage>
        <taxon>Eukaryota</taxon>
        <taxon>Sar</taxon>
        <taxon>Alveolata</taxon>
        <taxon>Dinophyceae</taxon>
        <taxon>Suessiales</taxon>
        <taxon>Symbiodiniaceae</taxon>
        <taxon>Durusdinium</taxon>
    </lineage>
</organism>
<dbReference type="Gene3D" id="3.30.420.10">
    <property type="entry name" value="Ribonuclease H-like superfamily/Ribonuclease H"/>
    <property type="match status" value="1"/>
</dbReference>
<keyword evidence="4" id="KW-1185">Reference proteome</keyword>
<dbReference type="PROSITE" id="PS50994">
    <property type="entry name" value="INTEGRASE"/>
    <property type="match status" value="1"/>
</dbReference>
<feature type="region of interest" description="Disordered" evidence="1">
    <location>
        <begin position="397"/>
        <end position="449"/>
    </location>
</feature>
<feature type="compositionally biased region" description="Low complexity" evidence="1">
    <location>
        <begin position="411"/>
        <end position="436"/>
    </location>
</feature>
<dbReference type="InterPro" id="IPR012337">
    <property type="entry name" value="RNaseH-like_sf"/>
</dbReference>
<proteinExistence type="predicted"/>
<name>A0ABP0INR1_9DINO</name>
<feature type="compositionally biased region" description="Polar residues" evidence="1">
    <location>
        <begin position="397"/>
        <end position="407"/>
    </location>
</feature>
<dbReference type="InterPro" id="IPR001584">
    <property type="entry name" value="Integrase_cat-core"/>
</dbReference>
<feature type="region of interest" description="Disordered" evidence="1">
    <location>
        <begin position="833"/>
        <end position="889"/>
    </location>
</feature>
<evidence type="ECO:0000313" key="3">
    <source>
        <dbReference type="EMBL" id="CAK9002980.1"/>
    </source>
</evidence>
<evidence type="ECO:0000256" key="1">
    <source>
        <dbReference type="SAM" id="MobiDB-lite"/>
    </source>
</evidence>
<feature type="region of interest" description="Disordered" evidence="1">
    <location>
        <begin position="477"/>
        <end position="497"/>
    </location>
</feature>
<accession>A0ABP0INR1</accession>
<dbReference type="EMBL" id="CAXAMN010003113">
    <property type="protein sequence ID" value="CAK9002980.1"/>
    <property type="molecule type" value="Genomic_DNA"/>
</dbReference>
<protein>
    <recommendedName>
        <fullName evidence="2">Integrase catalytic domain-containing protein</fullName>
    </recommendedName>
</protein>
<feature type="region of interest" description="Disordered" evidence="1">
    <location>
        <begin position="104"/>
        <end position="220"/>
    </location>
</feature>
<sequence>MEQYTPLSEDDSASRFEWGPEELDALERLYASVDDPGQPSSSSPPTPLMRCLRCNTPVQQQSIVPGSSCVSCGFGEFYNVAEPTRQATAEGTWLYVPHVDSSPVDPVLSPSARRPAVETPPPARETGESEEPTDDPSVVAPSSTYSWPNVVESERQSTTSSRRRRRRNRSVVDPQPPQPDVASPRAPSAAGSNVERPSPSRLPMPSRLPGTTVGTVAKSSNELLEVMRQLLDEKRGSDRASQGSWDSRRGPIPGVKWKGGTPPAPPRWSYNSSDLRAFSKWERRVQAESEHMSLAKVNSKEGVEYIISCLKGPLEQKVLYQKRYKRIERDLQTVGISAGAMYDSESRGNRLLERCKLEPSLSRLVLIGAHNSLDFDAIVESLQLQFPDFKQTPSIFQSNNWHSNKQPSGYKPSGKSHSGSLHSSSTTSTVPSSASAFNRGKGKGYPSYPKRVYQTEQVAEEDEAEPELPDVDPEEFYEAEEPQEQDDPEQEEAEPQDDADEALHNLAQVLTVTSKKLQATVLGRKFTGRRSIEDRKRSSSCAACGAMGHWAGDSICPVSSKGGSSTSKGSGKNQQKGKDKSRFSGQSASCSTTTSYPKKAFVVNFGDEDQYEDPPGPETFHNFPTNLVEDDANPFVYITEAIDLSGYMVLDTACQKSCTGERWMTTHSKILQNHGMQTVREDCSDKFQFGAGTTQQAAERCYFPIALPGQETQGVIVGVSVLPLNIPFLASRVLLEQLGSIIDLHHCVLHFVKIGVSIPLVRKHGHIVARITAFPPQCSQMICWDQLTDSSFWSKPSPELVIHPEATISQSGSNSIAPTLAHASVVHQTTTGMADPVEDFPSPAPDVGAERVQDDEPLGASGHSSTFMADRHRGGRAKEPATPQDGQAEALSEDMLTSGLPTVRKCSRQVRTMQEVRPEVQMDQRAGGLGSILTKVLKLITAAIAVTGYHPDNGRDVQAVSYKPQEQGHCQEVQQLRQEQPGPPVHLSCQSITALSQSEGEGGYLGTGYTKEEFNDMMEGVSGDMGLEGHLTDELNDHDYWETCKNKCIRRHVLPRILLMDLNRVQCPIPQHCLASECRAEINYEDGTFETITYCWDTIFPTQLEKTWTGRTIFTIESTNNSSRAYLTSAGRRDLRNSVRQTHHVLQLEHTLVNQTAHEQPDLQNIPQQRAKRPKVDILETFAGAANIARRCPKYHLTAAHPMDYNTGWDLSKPTHQLQVEQTLDELTPFILIQGIDCKDWCLLQDNTNYVRRKILLLMRRAKARKMLKAVCKWCHKQAAAGRYFLLENPLTSRIWNEKDIQDLLKLPNVEFAACHAGAYGATNSKGQMIKKGHRFLGNCPMVLRRLTRRLPPEQLKQCVPLEGKETTLSQVYPPRLVDQILQGVRDQLTAQYPDRSTPPGKTYNVYMNTAAPAWSEALDMAESTFQVTRYKSFILPVSDPLFAKVSRLCEYNDGTIEVIEEDLQLLRHPKARRLAKPTEEITFPADLNIPAEVKTAVRRLHKNLGHPHATELTKMLAMNGVKNSSIYTDRTRGPNKPDPRDRLQMDIVYLRDIQSTNFLVLGIICETTHLHVATLLADRTPEEVTRKFQTSWSRNFGYPLRIRTDADGSFRSTFEDHMDEQGVFMDYIPAEAHNKIGLIERHNATLRSLVERIADARAAVGPEAMDEVLIAATTAKNSCTWSSGRPPYVAAFGRIPRQGLSLLNDKHGLITGQTRSQTQMQADALRVEA</sequence>
<reference evidence="3 4" key="1">
    <citation type="submission" date="2024-02" db="EMBL/GenBank/DDBJ databases">
        <authorList>
            <person name="Chen Y."/>
            <person name="Shah S."/>
            <person name="Dougan E. K."/>
            <person name="Thang M."/>
            <person name="Chan C."/>
        </authorList>
    </citation>
    <scope>NUCLEOTIDE SEQUENCE [LARGE SCALE GENOMIC DNA]</scope>
</reference>
<gene>
    <name evidence="3" type="ORF">CCMP2556_LOCUS7092</name>
</gene>
<feature type="compositionally biased region" description="Polar residues" evidence="1">
    <location>
        <begin position="583"/>
        <end position="593"/>
    </location>
</feature>